<dbReference type="Pfam" id="PF02606">
    <property type="entry name" value="LpxK"/>
    <property type="match status" value="1"/>
</dbReference>
<organism evidence="15 16">
    <name type="scientific">Methylotenera versatilis (strain 301)</name>
    <dbReference type="NCBI Taxonomy" id="666681"/>
    <lineage>
        <taxon>Bacteria</taxon>
        <taxon>Pseudomonadati</taxon>
        <taxon>Pseudomonadota</taxon>
        <taxon>Betaproteobacteria</taxon>
        <taxon>Nitrosomonadales</taxon>
        <taxon>Methylophilaceae</taxon>
        <taxon>Methylotenera</taxon>
    </lineage>
</organism>
<keyword evidence="8 13" id="KW-0547">Nucleotide-binding</keyword>
<sequence>MNNWFQKQWSSYSLWHILLIPLSWVFLVIISVRRTLYNLGWLKSTGLSIPVIVVGNITVGGTGKTPLVIWLAEQLQLAGFKPGIISRGYGGSSNLATAVFANSHPQLVGDEPVLIARRTACPMFVGTDRVAAGQALLQANPECNVIISDDGLQHYALQRDIEIALVNSNGQFGDQFLLPAGPLREKFSRLQSVDAIVDSGNGAALTVAFKEARQAPIFNMTLHGECFESVNGSETKQPASYFTNKKLVAIAGIGNPERFFNQLSGLGLQFERKAFADHHAFTKQDLMQFSGKTILMTEKDAVKCATFTTSDAWCLPVAATISAPSQTSLITLILQKLRT</sequence>
<dbReference type="Proteomes" id="UP000000383">
    <property type="component" value="Chromosome"/>
</dbReference>
<comment type="catalytic activity">
    <reaction evidence="13">
        <text>a lipid A disaccharide + ATP = a lipid IVA + ADP + H(+)</text>
        <dbReference type="Rhea" id="RHEA:67840"/>
        <dbReference type="ChEBI" id="CHEBI:15378"/>
        <dbReference type="ChEBI" id="CHEBI:30616"/>
        <dbReference type="ChEBI" id="CHEBI:176343"/>
        <dbReference type="ChEBI" id="CHEBI:176425"/>
        <dbReference type="ChEBI" id="CHEBI:456216"/>
        <dbReference type="EC" id="2.7.1.130"/>
    </reaction>
</comment>
<dbReference type="HOGENOM" id="CLU_038816_2_0_4"/>
<reference evidence="15 16" key="2">
    <citation type="journal article" date="2011" name="J. Bacteriol.">
        <title>Genomes of three methylotrophs from a single niche uncover genetic and metabolic divergence of Methylophilaceae.</title>
        <authorList>
            <person name="Lapidus A."/>
            <person name="Clum A."/>
            <person name="Labutti K."/>
            <person name="Kaluzhnaya M.G."/>
            <person name="Lim S."/>
            <person name="Beck D.A."/>
            <person name="Glavina Del Rio T."/>
            <person name="Nolan M."/>
            <person name="Mavromatis K."/>
            <person name="Huntemann M."/>
            <person name="Lucas S."/>
            <person name="Lidstrom M.E."/>
            <person name="Ivanova N."/>
            <person name="Chistoserdova L."/>
        </authorList>
    </citation>
    <scope>NUCLEOTIDE SEQUENCE [LARGE SCALE GENOMIC DNA]</scope>
    <source>
        <strain evidence="15 16">301</strain>
    </source>
</reference>
<evidence type="ECO:0000256" key="10">
    <source>
        <dbReference type="ARBA" id="ARBA00022840"/>
    </source>
</evidence>
<evidence type="ECO:0000256" key="2">
    <source>
        <dbReference type="ARBA" id="ARBA00004870"/>
    </source>
</evidence>
<evidence type="ECO:0000256" key="14">
    <source>
        <dbReference type="SAM" id="Phobius"/>
    </source>
</evidence>
<feature type="binding site" evidence="13">
    <location>
        <begin position="58"/>
        <end position="65"/>
    </location>
    <ligand>
        <name>ATP</name>
        <dbReference type="ChEBI" id="CHEBI:30616"/>
    </ligand>
</feature>
<keyword evidence="7 13" id="KW-0808">Transferase</keyword>
<keyword evidence="16" id="KW-1185">Reference proteome</keyword>
<dbReference type="HAMAP" id="MF_00409">
    <property type="entry name" value="LpxK"/>
    <property type="match status" value="1"/>
</dbReference>
<accession>D7DNN1</accession>
<evidence type="ECO:0000256" key="3">
    <source>
        <dbReference type="ARBA" id="ARBA00012071"/>
    </source>
</evidence>
<keyword evidence="5 13" id="KW-0444">Lipid biosynthesis</keyword>
<dbReference type="STRING" id="666681.M301_0664"/>
<keyword evidence="14" id="KW-0812">Transmembrane</keyword>
<evidence type="ECO:0000256" key="7">
    <source>
        <dbReference type="ARBA" id="ARBA00022679"/>
    </source>
</evidence>
<protein>
    <recommendedName>
        <fullName evidence="4 13">Tetraacyldisaccharide 4'-kinase</fullName>
        <ecNumber evidence="3 13">2.7.1.130</ecNumber>
    </recommendedName>
    <alternativeName>
        <fullName evidence="12 13">Lipid A 4'-kinase</fullName>
    </alternativeName>
</protein>
<dbReference type="EMBL" id="CP002056">
    <property type="protein sequence ID" value="ADI29048.1"/>
    <property type="molecule type" value="Genomic_DNA"/>
</dbReference>
<gene>
    <name evidence="13" type="primary">lpxK</name>
    <name evidence="15" type="ordered locus">M301_0664</name>
</gene>
<dbReference type="NCBIfam" id="TIGR00682">
    <property type="entry name" value="lpxK"/>
    <property type="match status" value="1"/>
</dbReference>
<keyword evidence="10 13" id="KW-0067">ATP-binding</keyword>
<dbReference type="eggNOG" id="COG1663">
    <property type="taxonomic scope" value="Bacteria"/>
</dbReference>
<dbReference type="GO" id="GO:0005886">
    <property type="term" value="C:plasma membrane"/>
    <property type="evidence" value="ECO:0007669"/>
    <property type="project" value="TreeGrafter"/>
</dbReference>
<evidence type="ECO:0000256" key="4">
    <source>
        <dbReference type="ARBA" id="ARBA00016436"/>
    </source>
</evidence>
<proteinExistence type="inferred from homology"/>
<keyword evidence="14" id="KW-1133">Transmembrane helix</keyword>
<dbReference type="PANTHER" id="PTHR42724:SF1">
    <property type="entry name" value="TETRAACYLDISACCHARIDE 4'-KINASE, MITOCHONDRIAL-RELATED"/>
    <property type="match status" value="1"/>
</dbReference>
<evidence type="ECO:0000256" key="1">
    <source>
        <dbReference type="ARBA" id="ARBA00002274"/>
    </source>
</evidence>
<comment type="pathway">
    <text evidence="2 13">Glycolipid biosynthesis; lipid IV(A) biosynthesis; lipid IV(A) from (3R)-3-hydroxytetradecanoyl-[acyl-carrier-protein] and UDP-N-acetyl-alpha-D-glucosamine: step 6/6.</text>
</comment>
<feature type="transmembrane region" description="Helical" evidence="14">
    <location>
        <begin position="12"/>
        <end position="32"/>
    </location>
</feature>
<dbReference type="GO" id="GO:0009245">
    <property type="term" value="P:lipid A biosynthetic process"/>
    <property type="evidence" value="ECO:0007669"/>
    <property type="project" value="UniProtKB-UniRule"/>
</dbReference>
<keyword evidence="14" id="KW-0472">Membrane</keyword>
<evidence type="ECO:0000256" key="11">
    <source>
        <dbReference type="ARBA" id="ARBA00023098"/>
    </source>
</evidence>
<evidence type="ECO:0000256" key="5">
    <source>
        <dbReference type="ARBA" id="ARBA00022516"/>
    </source>
</evidence>
<comment type="similarity">
    <text evidence="13">Belongs to the LpxK family.</text>
</comment>
<dbReference type="InterPro" id="IPR027417">
    <property type="entry name" value="P-loop_NTPase"/>
</dbReference>
<dbReference type="GO" id="GO:0009029">
    <property type="term" value="F:lipid-A 4'-kinase activity"/>
    <property type="evidence" value="ECO:0007669"/>
    <property type="project" value="UniProtKB-UniRule"/>
</dbReference>
<keyword evidence="9 13" id="KW-0418">Kinase</keyword>
<dbReference type="OrthoDB" id="9766423at2"/>
<dbReference type="InterPro" id="IPR003758">
    <property type="entry name" value="LpxK"/>
</dbReference>
<evidence type="ECO:0000313" key="16">
    <source>
        <dbReference type="Proteomes" id="UP000000383"/>
    </source>
</evidence>
<comment type="function">
    <text evidence="1 13">Transfers the gamma-phosphate of ATP to the 4'-position of a tetraacyldisaccharide 1-phosphate intermediate (termed DS-1-P) to form tetraacyldisaccharide 1,4'-bis-phosphate (lipid IVA).</text>
</comment>
<dbReference type="AlphaFoldDB" id="D7DNN1"/>
<evidence type="ECO:0000313" key="15">
    <source>
        <dbReference type="EMBL" id="ADI29048.1"/>
    </source>
</evidence>
<dbReference type="UniPathway" id="UPA00359">
    <property type="reaction ID" value="UER00482"/>
</dbReference>
<dbReference type="SUPFAM" id="SSF52540">
    <property type="entry name" value="P-loop containing nucleoside triphosphate hydrolases"/>
    <property type="match status" value="1"/>
</dbReference>
<keyword evidence="11 13" id="KW-0443">Lipid metabolism</keyword>
<evidence type="ECO:0000256" key="8">
    <source>
        <dbReference type="ARBA" id="ARBA00022741"/>
    </source>
</evidence>
<dbReference type="RefSeq" id="WP_013147364.1">
    <property type="nucleotide sequence ID" value="NC_014207.1"/>
</dbReference>
<dbReference type="GO" id="GO:0005524">
    <property type="term" value="F:ATP binding"/>
    <property type="evidence" value="ECO:0007669"/>
    <property type="project" value="UniProtKB-UniRule"/>
</dbReference>
<dbReference type="EC" id="2.7.1.130" evidence="3 13"/>
<evidence type="ECO:0000256" key="6">
    <source>
        <dbReference type="ARBA" id="ARBA00022556"/>
    </source>
</evidence>
<name>D7DNN1_METV0</name>
<dbReference type="GO" id="GO:0009244">
    <property type="term" value="P:lipopolysaccharide core region biosynthetic process"/>
    <property type="evidence" value="ECO:0007669"/>
    <property type="project" value="TreeGrafter"/>
</dbReference>
<keyword evidence="6 13" id="KW-0441">Lipid A biosynthesis</keyword>
<reference evidence="16" key="1">
    <citation type="submission" date="2010-05" db="EMBL/GenBank/DDBJ databases">
        <title>Complete sequence of Methylotenera sp. 301.</title>
        <authorList>
            <person name="Lucas S."/>
            <person name="Copeland A."/>
            <person name="Lapidus A."/>
            <person name="Cheng J.-F."/>
            <person name="Bruce D."/>
            <person name="Goodwin L."/>
            <person name="Pitluck S."/>
            <person name="Clum A."/>
            <person name="Land M."/>
            <person name="Hauser L."/>
            <person name="Kyrpides N."/>
            <person name="Ivanova N."/>
            <person name="Chistoservova L."/>
            <person name="Kalyuzhnaya M."/>
            <person name="Woyke T."/>
        </authorList>
    </citation>
    <scope>NUCLEOTIDE SEQUENCE [LARGE SCALE GENOMIC DNA]</scope>
    <source>
        <strain evidence="16">301</strain>
    </source>
</reference>
<dbReference type="KEGG" id="meh:M301_0664"/>
<evidence type="ECO:0000256" key="13">
    <source>
        <dbReference type="HAMAP-Rule" id="MF_00409"/>
    </source>
</evidence>
<evidence type="ECO:0000256" key="12">
    <source>
        <dbReference type="ARBA" id="ARBA00029757"/>
    </source>
</evidence>
<dbReference type="PANTHER" id="PTHR42724">
    <property type="entry name" value="TETRAACYLDISACCHARIDE 4'-KINASE"/>
    <property type="match status" value="1"/>
</dbReference>
<evidence type="ECO:0000256" key="9">
    <source>
        <dbReference type="ARBA" id="ARBA00022777"/>
    </source>
</evidence>